<dbReference type="PANTHER" id="PTHR43173:SF19">
    <property type="entry name" value="AARF DOMAIN-CONTAINING PROTEIN KINASE 1"/>
    <property type="match status" value="1"/>
</dbReference>
<dbReference type="GO" id="GO:0007005">
    <property type="term" value="P:mitochondrion organization"/>
    <property type="evidence" value="ECO:0007669"/>
    <property type="project" value="TreeGrafter"/>
</dbReference>
<dbReference type="SUPFAM" id="SSF117281">
    <property type="entry name" value="Kelch motif"/>
    <property type="match status" value="2"/>
</dbReference>
<evidence type="ECO:0000259" key="3">
    <source>
        <dbReference type="Pfam" id="PF03109"/>
    </source>
</evidence>
<sequence>MGHIAVAVDATETWGDEFLVIQGGLSEHKKALGDLVVLQVGSDAWFHPELVGKGPAARSFHCGAAIGSRLYLFGGHVWVKEKKGLQKFNDLWCLDTSTWEWTLVDTPADSASPSPRDFASLVCLEGSRLLLFGGLDSHEKRQDDSWIFDAVTSTWTELKVAGLKPKARYAHCMTRVDQRVLMFGGESNTGLVADLWTLRGLGLQGEEAPVWIPLDLPGAPPSARKGHALASLGWWLVVMGGRTAEISWFRSKTDIFHSDVVVVDRQGTMQWRSPVLIGDSPPAREFHTLTALSGGRLLLFGGGNGKVIFGDAWWLDTEDDGALLATLSSLSDTTGPSQASMTERLKVHHQQQQAQAATALQLPDGQPWWKGAHSPDDVRAFERLRTLLGLQPSCEGASGSAQMDDVSNTAGPGSAESFSRGHAETAVAELGAELLQQQGAAGWHSASSPNGYQAPTQAIEKAVRAYFSELDPQDLRLIDLDPLLSALIAYHVPLRLVRDVITAASIAADYKWSQRSSLGLTEQDQQGARRACHRRSAFKLQRLCFANAGVYIKLGQHIAQLDHLLPAEYVQTMREHMLHRCPASPYSDIAQIIEQDFGKPPEELFADFSPTPVASASLAQVHVAHTFDGQKLAVKVQHSGLRDTSSADVATIEVLVKVVHWLLPDFNYSWLVDEAKESLPKELDFHQEAVNAERCRRNLASDKSSVRGRVVVPKIYHETSSARVLTMEFIEGAMVTEKDALQQMGIVSRELAQLVAETFNEMIFRMGFIHCDPHAANLLVRKHEGRMQLVLLDHGLYRQIDDKFRREYAGLWKSLIFADAEGIKRHSASMNAGDAYQLFAGMLTNRPWSQITKQSADHLAIPNSAEERALAQEYAQHMAKEISSLLWRMPRVLLLLLKTNDCLRSIDFALGQPINTFVITARECTRALGEFRLAEQPGWRSRVAVTSDAAQCMGTLEVVARYHI</sequence>
<dbReference type="Pfam" id="PF24681">
    <property type="entry name" value="Kelch_KLHDC2_KLHL20_DRC7"/>
    <property type="match status" value="1"/>
</dbReference>
<name>A0AAW1QQ34_9CHLO</name>
<dbReference type="AlphaFoldDB" id="A0AAW1QQ34"/>
<evidence type="ECO:0000256" key="1">
    <source>
        <dbReference type="ARBA" id="ARBA00009670"/>
    </source>
</evidence>
<proteinExistence type="inferred from homology"/>
<keyword evidence="5" id="KW-1185">Reference proteome</keyword>
<dbReference type="EMBL" id="JALJOR010000002">
    <property type="protein sequence ID" value="KAK9823333.1"/>
    <property type="molecule type" value="Genomic_DNA"/>
</dbReference>
<dbReference type="Gene3D" id="2.120.10.80">
    <property type="entry name" value="Kelch-type beta propeller"/>
    <property type="match status" value="2"/>
</dbReference>
<organism evidence="4 5">
    <name type="scientific">[Myrmecia] bisecta</name>
    <dbReference type="NCBI Taxonomy" id="41462"/>
    <lineage>
        <taxon>Eukaryota</taxon>
        <taxon>Viridiplantae</taxon>
        <taxon>Chlorophyta</taxon>
        <taxon>core chlorophytes</taxon>
        <taxon>Trebouxiophyceae</taxon>
        <taxon>Trebouxiales</taxon>
        <taxon>Trebouxiaceae</taxon>
        <taxon>Myrmecia</taxon>
    </lineage>
</organism>
<accession>A0AAW1QQ34</accession>
<dbReference type="Proteomes" id="UP001489004">
    <property type="component" value="Unassembled WGS sequence"/>
</dbReference>
<dbReference type="GO" id="GO:0005743">
    <property type="term" value="C:mitochondrial inner membrane"/>
    <property type="evidence" value="ECO:0007669"/>
    <property type="project" value="TreeGrafter"/>
</dbReference>
<dbReference type="InterPro" id="IPR004147">
    <property type="entry name" value="ABC1_dom"/>
</dbReference>
<dbReference type="Pfam" id="PF03109">
    <property type="entry name" value="ABC1"/>
    <property type="match status" value="1"/>
</dbReference>
<reference evidence="4 5" key="1">
    <citation type="journal article" date="2024" name="Nat. Commun.">
        <title>Phylogenomics reveals the evolutionary origins of lichenization in chlorophyte algae.</title>
        <authorList>
            <person name="Puginier C."/>
            <person name="Libourel C."/>
            <person name="Otte J."/>
            <person name="Skaloud P."/>
            <person name="Haon M."/>
            <person name="Grisel S."/>
            <person name="Petersen M."/>
            <person name="Berrin J.G."/>
            <person name="Delaux P.M."/>
            <person name="Dal Grande F."/>
            <person name="Keller J."/>
        </authorList>
    </citation>
    <scope>NUCLEOTIDE SEQUENCE [LARGE SCALE GENOMIC DNA]</scope>
    <source>
        <strain evidence="4 5">SAG 2043</strain>
    </source>
</reference>
<dbReference type="CDD" id="cd13969">
    <property type="entry name" value="ADCK1-like"/>
    <property type="match status" value="1"/>
</dbReference>
<dbReference type="GO" id="GO:0055088">
    <property type="term" value="P:lipid homeostasis"/>
    <property type="evidence" value="ECO:0007669"/>
    <property type="project" value="TreeGrafter"/>
</dbReference>
<gene>
    <name evidence="4" type="ORF">WJX72_001997</name>
</gene>
<evidence type="ECO:0000313" key="5">
    <source>
        <dbReference type="Proteomes" id="UP001489004"/>
    </source>
</evidence>
<protein>
    <recommendedName>
        <fullName evidence="3">ABC1 atypical kinase-like domain-containing protein</fullName>
    </recommendedName>
</protein>
<dbReference type="InterPro" id="IPR045307">
    <property type="entry name" value="ADCK1_dom"/>
</dbReference>
<dbReference type="SUPFAM" id="SSF56112">
    <property type="entry name" value="Protein kinase-like (PK-like)"/>
    <property type="match status" value="1"/>
</dbReference>
<dbReference type="InterPro" id="IPR015915">
    <property type="entry name" value="Kelch-typ_b-propeller"/>
</dbReference>
<feature type="compositionally biased region" description="Polar residues" evidence="2">
    <location>
        <begin position="399"/>
        <end position="411"/>
    </location>
</feature>
<evidence type="ECO:0000256" key="2">
    <source>
        <dbReference type="SAM" id="MobiDB-lite"/>
    </source>
</evidence>
<feature type="domain" description="ABC1 atypical kinase-like" evidence="3">
    <location>
        <begin position="578"/>
        <end position="826"/>
    </location>
</feature>
<dbReference type="InterPro" id="IPR011009">
    <property type="entry name" value="Kinase-like_dom_sf"/>
</dbReference>
<dbReference type="PANTHER" id="PTHR43173">
    <property type="entry name" value="ABC1 FAMILY PROTEIN"/>
    <property type="match status" value="1"/>
</dbReference>
<dbReference type="InterPro" id="IPR051130">
    <property type="entry name" value="Mito_struct-func_regulator"/>
</dbReference>
<feature type="region of interest" description="Disordered" evidence="2">
    <location>
        <begin position="395"/>
        <end position="422"/>
    </location>
</feature>
<evidence type="ECO:0000313" key="4">
    <source>
        <dbReference type="EMBL" id="KAK9823333.1"/>
    </source>
</evidence>
<comment type="caution">
    <text evidence="4">The sequence shown here is derived from an EMBL/GenBank/DDBJ whole genome shotgun (WGS) entry which is preliminary data.</text>
</comment>
<comment type="similarity">
    <text evidence="1">Belongs to the protein kinase superfamily. ADCK protein kinase family.</text>
</comment>